<feature type="compositionally biased region" description="Polar residues" evidence="1">
    <location>
        <begin position="54"/>
        <end position="68"/>
    </location>
</feature>
<dbReference type="SUPFAM" id="SSF102848">
    <property type="entry name" value="NSFL1 (p97 ATPase) cofactor p47, SEP domain"/>
    <property type="match status" value="1"/>
</dbReference>
<dbReference type="Pfam" id="PF08059">
    <property type="entry name" value="SEP"/>
    <property type="match status" value="1"/>
</dbReference>
<dbReference type="SMR" id="A2FGF9"/>
<dbReference type="FunFam" id="3.10.20.90:FF:000270">
    <property type="entry name" value="Ubiquitin regulatory protein, putative"/>
    <property type="match status" value="1"/>
</dbReference>
<dbReference type="Proteomes" id="UP000001542">
    <property type="component" value="Unassembled WGS sequence"/>
</dbReference>
<feature type="domain" description="UBX" evidence="2">
    <location>
        <begin position="210"/>
        <end position="287"/>
    </location>
</feature>
<dbReference type="GO" id="GO:0061025">
    <property type="term" value="P:membrane fusion"/>
    <property type="evidence" value="ECO:0000318"/>
    <property type="project" value="GO_Central"/>
</dbReference>
<dbReference type="GO" id="GO:0043161">
    <property type="term" value="P:proteasome-mediated ubiquitin-dependent protein catabolic process"/>
    <property type="evidence" value="ECO:0000318"/>
    <property type="project" value="GO_Central"/>
</dbReference>
<dbReference type="InterPro" id="IPR012989">
    <property type="entry name" value="SEP_domain"/>
</dbReference>
<dbReference type="GO" id="GO:0007030">
    <property type="term" value="P:Golgi organization"/>
    <property type="evidence" value="ECO:0000318"/>
    <property type="project" value="GO_Central"/>
</dbReference>
<gene>
    <name evidence="4" type="ORF">TVAG_369330</name>
</gene>
<feature type="compositionally biased region" description="Polar residues" evidence="1">
    <location>
        <begin position="188"/>
        <end position="201"/>
    </location>
</feature>
<dbReference type="GO" id="GO:0000045">
    <property type="term" value="P:autophagosome assembly"/>
    <property type="evidence" value="ECO:0000318"/>
    <property type="project" value="GO_Central"/>
</dbReference>
<dbReference type="AlphaFoldDB" id="A2FGF9"/>
<dbReference type="GO" id="GO:0005634">
    <property type="term" value="C:nucleus"/>
    <property type="evidence" value="ECO:0000318"/>
    <property type="project" value="GO_Central"/>
</dbReference>
<dbReference type="KEGG" id="tva:4753788"/>
<dbReference type="InterPro" id="IPR009060">
    <property type="entry name" value="UBA-like_sf"/>
</dbReference>
<dbReference type="EMBL" id="DS113778">
    <property type="protein sequence ID" value="EAX96023.1"/>
    <property type="molecule type" value="Genomic_DNA"/>
</dbReference>
<feature type="region of interest" description="Disordered" evidence="1">
    <location>
        <begin position="175"/>
        <end position="209"/>
    </location>
</feature>
<dbReference type="Gene3D" id="1.10.8.10">
    <property type="entry name" value="DNA helicase RuvA subunit, C-terminal domain"/>
    <property type="match status" value="1"/>
</dbReference>
<feature type="region of interest" description="Disordered" evidence="1">
    <location>
        <begin position="47"/>
        <end position="68"/>
    </location>
</feature>
<dbReference type="VEuPathDB" id="TrichDB:TVAGG3_0436000"/>
<dbReference type="eggNOG" id="KOG2086">
    <property type="taxonomic scope" value="Eukaryota"/>
</dbReference>
<dbReference type="InterPro" id="IPR001012">
    <property type="entry name" value="UBX_dom"/>
</dbReference>
<dbReference type="VEuPathDB" id="TrichDB:TVAG_369330"/>
<dbReference type="InterPro" id="IPR036241">
    <property type="entry name" value="NSFL1C_SEP_dom_sf"/>
</dbReference>
<dbReference type="Gene3D" id="3.30.420.210">
    <property type="entry name" value="SEP domain"/>
    <property type="match status" value="1"/>
</dbReference>
<dbReference type="SUPFAM" id="SSF46934">
    <property type="entry name" value="UBA-like"/>
    <property type="match status" value="1"/>
</dbReference>
<evidence type="ECO:0000256" key="1">
    <source>
        <dbReference type="SAM" id="MobiDB-lite"/>
    </source>
</evidence>
<dbReference type="Pfam" id="PF14555">
    <property type="entry name" value="UBA_4"/>
    <property type="match status" value="1"/>
</dbReference>
<name>A2FGF9_TRIV3</name>
<protein>
    <submittedName>
        <fullName evidence="4">Uncharacterized protein</fullName>
    </submittedName>
</protein>
<evidence type="ECO:0000313" key="5">
    <source>
        <dbReference type="Proteomes" id="UP000001542"/>
    </source>
</evidence>
<proteinExistence type="predicted"/>
<feature type="domain" description="SEP" evidence="3">
    <location>
        <begin position="102"/>
        <end position="165"/>
    </location>
</feature>
<dbReference type="PROSITE" id="PS50033">
    <property type="entry name" value="UBX"/>
    <property type="match status" value="1"/>
</dbReference>
<dbReference type="STRING" id="5722.A2FGF9"/>
<reference evidence="4" key="1">
    <citation type="submission" date="2006-10" db="EMBL/GenBank/DDBJ databases">
        <authorList>
            <person name="Amadeo P."/>
            <person name="Zhao Q."/>
            <person name="Wortman J."/>
            <person name="Fraser-Liggett C."/>
            <person name="Carlton J."/>
        </authorList>
    </citation>
    <scope>NUCLEOTIDE SEQUENCE</scope>
    <source>
        <strain evidence="4">G3</strain>
    </source>
</reference>
<dbReference type="PROSITE" id="PS51399">
    <property type="entry name" value="SEP"/>
    <property type="match status" value="1"/>
</dbReference>
<dbReference type="SMART" id="SM00553">
    <property type="entry name" value="SEP"/>
    <property type="match status" value="1"/>
</dbReference>
<dbReference type="OrthoDB" id="25887at2759"/>
<organism evidence="4 5">
    <name type="scientific">Trichomonas vaginalis (strain ATCC PRA-98 / G3)</name>
    <dbReference type="NCBI Taxonomy" id="412133"/>
    <lineage>
        <taxon>Eukaryota</taxon>
        <taxon>Metamonada</taxon>
        <taxon>Parabasalia</taxon>
        <taxon>Trichomonadida</taxon>
        <taxon>Trichomonadidae</taxon>
        <taxon>Trichomonas</taxon>
    </lineage>
</organism>
<keyword evidence="5" id="KW-1185">Reference proteome</keyword>
<sequence>MAEKQVAEITGIDIKTAKQYLEMTNGDANRAVDLIFSGAEVRKTPRIIKPKTPRPNNAAPSRTSVAPKSIQPLKTSNEIINDIFTEMSQKELQKNSIGDQSKGKHSITFYKNGFIVDDGEFRENSDPKNADFLSSVNKAQIPEELRDKCRPSDLDVIDKREEEYIKPKTQPNVFIGQSKSIGGDTNKRPTTASNQNSSRAPNTFKDFANPNLPSTKIRLQLEDSSILSLSINLSTTIRELKKYISQCRPEYIQNKIKLVLNVPHREITNDAGTIESEGLKMSQIQVSSI</sequence>
<reference evidence="4" key="2">
    <citation type="journal article" date="2007" name="Science">
        <title>Draft genome sequence of the sexually transmitted pathogen Trichomonas vaginalis.</title>
        <authorList>
            <person name="Carlton J.M."/>
            <person name="Hirt R.P."/>
            <person name="Silva J.C."/>
            <person name="Delcher A.L."/>
            <person name="Schatz M."/>
            <person name="Zhao Q."/>
            <person name="Wortman J.R."/>
            <person name="Bidwell S.L."/>
            <person name="Alsmark U.C.M."/>
            <person name="Besteiro S."/>
            <person name="Sicheritz-Ponten T."/>
            <person name="Noel C.J."/>
            <person name="Dacks J.B."/>
            <person name="Foster P.G."/>
            <person name="Simillion C."/>
            <person name="Van de Peer Y."/>
            <person name="Miranda-Saavedra D."/>
            <person name="Barton G.J."/>
            <person name="Westrop G.D."/>
            <person name="Mueller S."/>
            <person name="Dessi D."/>
            <person name="Fiori P.L."/>
            <person name="Ren Q."/>
            <person name="Paulsen I."/>
            <person name="Zhang H."/>
            <person name="Bastida-Corcuera F.D."/>
            <person name="Simoes-Barbosa A."/>
            <person name="Brown M.T."/>
            <person name="Hayes R.D."/>
            <person name="Mukherjee M."/>
            <person name="Okumura C.Y."/>
            <person name="Schneider R."/>
            <person name="Smith A.J."/>
            <person name="Vanacova S."/>
            <person name="Villalvazo M."/>
            <person name="Haas B.J."/>
            <person name="Pertea M."/>
            <person name="Feldblyum T.V."/>
            <person name="Utterback T.R."/>
            <person name="Shu C.L."/>
            <person name="Osoegawa K."/>
            <person name="de Jong P.J."/>
            <person name="Hrdy I."/>
            <person name="Horvathova L."/>
            <person name="Zubacova Z."/>
            <person name="Dolezal P."/>
            <person name="Malik S.B."/>
            <person name="Logsdon J.M. Jr."/>
            <person name="Henze K."/>
            <person name="Gupta A."/>
            <person name="Wang C.C."/>
            <person name="Dunne R.L."/>
            <person name="Upcroft J.A."/>
            <person name="Upcroft P."/>
            <person name="White O."/>
            <person name="Salzberg S.L."/>
            <person name="Tang P."/>
            <person name="Chiu C.-H."/>
            <person name="Lee Y.-S."/>
            <person name="Embley T.M."/>
            <person name="Coombs G.H."/>
            <person name="Mottram J.C."/>
            <person name="Tachezy J."/>
            <person name="Fraser-Liggett C.M."/>
            <person name="Johnson P.J."/>
        </authorList>
    </citation>
    <scope>NUCLEOTIDE SEQUENCE [LARGE SCALE GENOMIC DNA]</scope>
    <source>
        <strain evidence="4">G3</strain>
    </source>
</reference>
<dbReference type="InParanoid" id="A2FGF9"/>
<dbReference type="CDD" id="cd14273">
    <property type="entry name" value="UBA_TAP-C_like"/>
    <property type="match status" value="1"/>
</dbReference>
<evidence type="ECO:0000259" key="3">
    <source>
        <dbReference type="PROSITE" id="PS51399"/>
    </source>
</evidence>
<dbReference type="GO" id="GO:0031468">
    <property type="term" value="P:nuclear membrane reassembly"/>
    <property type="evidence" value="ECO:0000318"/>
    <property type="project" value="GO_Central"/>
</dbReference>
<dbReference type="SUPFAM" id="SSF54236">
    <property type="entry name" value="Ubiquitin-like"/>
    <property type="match status" value="1"/>
</dbReference>
<evidence type="ECO:0000313" key="4">
    <source>
        <dbReference type="EMBL" id="EAX96023.1"/>
    </source>
</evidence>
<dbReference type="PANTHER" id="PTHR23333:SF20">
    <property type="entry name" value="NSFL1 COFACTOR P47"/>
    <property type="match status" value="1"/>
</dbReference>
<dbReference type="GO" id="GO:0043130">
    <property type="term" value="F:ubiquitin binding"/>
    <property type="evidence" value="ECO:0000318"/>
    <property type="project" value="GO_Central"/>
</dbReference>
<dbReference type="Gene3D" id="3.10.20.90">
    <property type="entry name" value="Phosphatidylinositol 3-kinase Catalytic Subunit, Chain A, domain 1"/>
    <property type="match status" value="1"/>
</dbReference>
<dbReference type="FunCoup" id="A2FGF9">
    <property type="interactions" value="761"/>
</dbReference>
<accession>A2FGF9</accession>
<dbReference type="PANTHER" id="PTHR23333">
    <property type="entry name" value="UBX DOMAIN CONTAINING PROTEIN"/>
    <property type="match status" value="1"/>
</dbReference>
<dbReference type="GO" id="GO:0005829">
    <property type="term" value="C:cytosol"/>
    <property type="evidence" value="ECO:0000318"/>
    <property type="project" value="GO_Central"/>
</dbReference>
<dbReference type="InterPro" id="IPR029071">
    <property type="entry name" value="Ubiquitin-like_domsf"/>
</dbReference>
<dbReference type="RefSeq" id="XP_001308953.1">
    <property type="nucleotide sequence ID" value="XM_001308952.1"/>
</dbReference>
<evidence type="ECO:0000259" key="2">
    <source>
        <dbReference type="PROSITE" id="PS50033"/>
    </source>
</evidence>